<sequence>MSGLGTIWVYLAASPLTWLGVTLAAYILALRIAVALGSSPLANSVLLTAAMVIPLLLFTRTSYPRYFEGAQFVHFLLGPATVSLAVPLFRNLAAVRRSILPIVAALIAGSLTAMGSALGIAAAFGAPSDVLASIAPKSVSAPIAMELAKGLGGVPSLAAVLVILTGITGAVIVTPLMNALGIQNYAARGFAVGIASHGIGTARALQVNDTAGAFAGIAMALNGAFTALLVAGFVLLH</sequence>
<dbReference type="STRING" id="361041.VW35_01650"/>
<keyword evidence="7" id="KW-1185">Reference proteome</keyword>
<dbReference type="RefSeq" id="WP_046141267.1">
    <property type="nucleotide sequence ID" value="NZ_LAJG01000005.1"/>
</dbReference>
<dbReference type="PANTHER" id="PTHR30249:SF0">
    <property type="entry name" value="PLASTIDAL GLYCOLATE_GLYCERATE TRANSLOCATOR 1, CHLOROPLASTIC"/>
    <property type="match status" value="1"/>
</dbReference>
<reference evidence="6 7" key="1">
    <citation type="submission" date="2015-03" db="EMBL/GenBank/DDBJ databases">
        <authorList>
            <person name="Hassan Y.I."/>
            <person name="Lepp D."/>
            <person name="Zhou T."/>
        </authorList>
    </citation>
    <scope>NUCLEOTIDE SEQUENCE [LARGE SCALE GENOMIC DNA]</scope>
    <source>
        <strain evidence="6 7">GH2-10</strain>
    </source>
</reference>
<evidence type="ECO:0000256" key="3">
    <source>
        <dbReference type="ARBA" id="ARBA00022989"/>
    </source>
</evidence>
<dbReference type="PANTHER" id="PTHR30249">
    <property type="entry name" value="PUTATIVE SEROTONIN TRANSPORTER"/>
    <property type="match status" value="1"/>
</dbReference>
<keyword evidence="3 5" id="KW-1133">Transmembrane helix</keyword>
<evidence type="ECO:0000256" key="5">
    <source>
        <dbReference type="SAM" id="Phobius"/>
    </source>
</evidence>
<dbReference type="Proteomes" id="UP000033514">
    <property type="component" value="Unassembled WGS sequence"/>
</dbReference>
<feature type="transmembrane region" description="Helical" evidence="5">
    <location>
        <begin position="211"/>
        <end position="236"/>
    </location>
</feature>
<dbReference type="GO" id="GO:0016020">
    <property type="term" value="C:membrane"/>
    <property type="evidence" value="ECO:0007669"/>
    <property type="project" value="UniProtKB-SubCell"/>
</dbReference>
<feature type="transmembrane region" description="Helical" evidence="5">
    <location>
        <begin position="71"/>
        <end position="89"/>
    </location>
</feature>
<evidence type="ECO:0000313" key="7">
    <source>
        <dbReference type="Proteomes" id="UP000033514"/>
    </source>
</evidence>
<dbReference type="OrthoDB" id="9811701at2"/>
<feature type="transmembrane region" description="Helical" evidence="5">
    <location>
        <begin position="185"/>
        <end position="205"/>
    </location>
</feature>
<name>A0A0F5LEU9_9HYPH</name>
<comment type="subcellular location">
    <subcellularLocation>
        <location evidence="1">Membrane</location>
        <topology evidence="1">Multi-pass membrane protein</topology>
    </subcellularLocation>
</comment>
<gene>
    <name evidence="6" type="ORF">VW35_01650</name>
</gene>
<dbReference type="AlphaFoldDB" id="A0A0F5LEU9"/>
<proteinExistence type="predicted"/>
<evidence type="ECO:0000256" key="1">
    <source>
        <dbReference type="ARBA" id="ARBA00004141"/>
    </source>
</evidence>
<accession>A0A0F5LEU9</accession>
<dbReference type="PATRIC" id="fig|361041.3.peg.3716"/>
<keyword evidence="4 5" id="KW-0472">Membrane</keyword>
<feature type="transmembrane region" description="Helical" evidence="5">
    <location>
        <begin position="154"/>
        <end position="173"/>
    </location>
</feature>
<protein>
    <submittedName>
        <fullName evidence="6">Membrane protein</fullName>
    </submittedName>
</protein>
<feature type="transmembrane region" description="Helical" evidence="5">
    <location>
        <begin position="6"/>
        <end position="29"/>
    </location>
</feature>
<feature type="transmembrane region" description="Helical" evidence="5">
    <location>
        <begin position="101"/>
        <end position="124"/>
    </location>
</feature>
<dbReference type="Pfam" id="PF04172">
    <property type="entry name" value="LrgB"/>
    <property type="match status" value="1"/>
</dbReference>
<evidence type="ECO:0000313" key="6">
    <source>
        <dbReference type="EMBL" id="KKB80916.1"/>
    </source>
</evidence>
<keyword evidence="2 5" id="KW-0812">Transmembrane</keyword>
<evidence type="ECO:0000256" key="2">
    <source>
        <dbReference type="ARBA" id="ARBA00022692"/>
    </source>
</evidence>
<evidence type="ECO:0000256" key="4">
    <source>
        <dbReference type="ARBA" id="ARBA00023136"/>
    </source>
</evidence>
<organism evidence="6 7">
    <name type="scientific">Devosia soli</name>
    <dbReference type="NCBI Taxonomy" id="361041"/>
    <lineage>
        <taxon>Bacteria</taxon>
        <taxon>Pseudomonadati</taxon>
        <taxon>Pseudomonadota</taxon>
        <taxon>Alphaproteobacteria</taxon>
        <taxon>Hyphomicrobiales</taxon>
        <taxon>Devosiaceae</taxon>
        <taxon>Devosia</taxon>
    </lineage>
</organism>
<dbReference type="EMBL" id="LAJG01000005">
    <property type="protein sequence ID" value="KKB80916.1"/>
    <property type="molecule type" value="Genomic_DNA"/>
</dbReference>
<dbReference type="InterPro" id="IPR007300">
    <property type="entry name" value="CidB/LrgB"/>
</dbReference>
<comment type="caution">
    <text evidence="6">The sequence shown here is derived from an EMBL/GenBank/DDBJ whole genome shotgun (WGS) entry which is preliminary data.</text>
</comment>
<feature type="transmembrane region" description="Helical" evidence="5">
    <location>
        <begin position="41"/>
        <end position="59"/>
    </location>
</feature>